<gene>
    <name evidence="1" type="ORF">SAMN02982931_01480</name>
</gene>
<proteinExistence type="predicted"/>
<dbReference type="EMBL" id="FMXQ01000003">
    <property type="protein sequence ID" value="SDB20286.1"/>
    <property type="molecule type" value="Genomic_DNA"/>
</dbReference>
<keyword evidence="2" id="KW-1185">Reference proteome</keyword>
<accession>A0A1G6BI57</accession>
<protein>
    <submittedName>
        <fullName evidence="1">Uncharacterized protein</fullName>
    </submittedName>
</protein>
<evidence type="ECO:0000313" key="2">
    <source>
        <dbReference type="Proteomes" id="UP000199071"/>
    </source>
</evidence>
<evidence type="ECO:0000313" key="1">
    <source>
        <dbReference type="EMBL" id="SDB20286.1"/>
    </source>
</evidence>
<dbReference type="Proteomes" id="UP000199071">
    <property type="component" value="Unassembled WGS sequence"/>
</dbReference>
<dbReference type="AlphaFoldDB" id="A0A1G6BI57"/>
<organism evidence="1 2">
    <name type="scientific">Bauldia litoralis</name>
    <dbReference type="NCBI Taxonomy" id="665467"/>
    <lineage>
        <taxon>Bacteria</taxon>
        <taxon>Pseudomonadati</taxon>
        <taxon>Pseudomonadota</taxon>
        <taxon>Alphaproteobacteria</taxon>
        <taxon>Hyphomicrobiales</taxon>
        <taxon>Kaistiaceae</taxon>
        <taxon>Bauldia</taxon>
    </lineage>
</organism>
<sequence>MCRATGSSVLHSKVLRLEAAGLPAKSDVHDLFGGKLEQELSPNGIRWQAPDCPICRSEPRACICSRQCEKVQSFLGGCKTALIIDDERVDKGDL</sequence>
<reference evidence="1 2" key="1">
    <citation type="submission" date="2016-10" db="EMBL/GenBank/DDBJ databases">
        <authorList>
            <person name="de Groot N.N."/>
        </authorList>
    </citation>
    <scope>NUCLEOTIDE SEQUENCE [LARGE SCALE GENOMIC DNA]</scope>
    <source>
        <strain evidence="1 2">ATCC 35022</strain>
    </source>
</reference>
<name>A0A1G6BI57_9HYPH</name>